<dbReference type="CDD" id="cd02176">
    <property type="entry name" value="GH16_XET"/>
    <property type="match status" value="2"/>
</dbReference>
<evidence type="ECO:0000313" key="18">
    <source>
        <dbReference type="Proteomes" id="UP000325081"/>
    </source>
</evidence>
<dbReference type="Pfam" id="PF00722">
    <property type="entry name" value="Glyco_hydro_16"/>
    <property type="match status" value="3"/>
</dbReference>
<evidence type="ECO:0000256" key="8">
    <source>
        <dbReference type="ARBA" id="ARBA00022989"/>
    </source>
</evidence>
<name>A0A5A7R3S4_STRAF</name>
<dbReference type="InterPro" id="IPR016455">
    <property type="entry name" value="XTH"/>
</dbReference>
<dbReference type="NCBIfam" id="TIGR01569">
    <property type="entry name" value="A_tha_TIGR01569"/>
    <property type="match status" value="1"/>
</dbReference>
<evidence type="ECO:0000256" key="2">
    <source>
        <dbReference type="ARBA" id="ARBA00007651"/>
    </source>
</evidence>
<keyword evidence="18" id="KW-1185">Reference proteome</keyword>
<dbReference type="InterPro" id="IPR008263">
    <property type="entry name" value="GH16_AS"/>
</dbReference>
<keyword evidence="10" id="KW-1015">Disulfide bond</keyword>
<dbReference type="PROSITE" id="PS01034">
    <property type="entry name" value="GH16_1"/>
    <property type="match status" value="1"/>
</dbReference>
<dbReference type="AlphaFoldDB" id="A0A5A7R3S4"/>
<dbReference type="GO" id="GO:0048046">
    <property type="term" value="C:apoplast"/>
    <property type="evidence" value="ECO:0007669"/>
    <property type="project" value="InterPro"/>
</dbReference>
<evidence type="ECO:0000256" key="12">
    <source>
        <dbReference type="ARBA" id="ARBA00023295"/>
    </source>
</evidence>
<evidence type="ECO:0000256" key="10">
    <source>
        <dbReference type="ARBA" id="ARBA00023157"/>
    </source>
</evidence>
<keyword evidence="7 17" id="KW-0378">Hydrolase</keyword>
<dbReference type="InterPro" id="IPR010713">
    <property type="entry name" value="XET_C"/>
</dbReference>
<keyword evidence="9 15" id="KW-0472">Membrane</keyword>
<evidence type="ECO:0000256" key="11">
    <source>
        <dbReference type="ARBA" id="ARBA00023180"/>
    </source>
</evidence>
<dbReference type="InterPro" id="IPR013320">
    <property type="entry name" value="ConA-like_dom_sf"/>
</dbReference>
<evidence type="ECO:0000256" key="6">
    <source>
        <dbReference type="ARBA" id="ARBA00022692"/>
    </source>
</evidence>
<keyword evidence="8 15" id="KW-1133">Transmembrane helix</keyword>
<dbReference type="GO" id="GO:0042546">
    <property type="term" value="P:cell wall biogenesis"/>
    <property type="evidence" value="ECO:0007669"/>
    <property type="project" value="InterPro"/>
</dbReference>
<evidence type="ECO:0000313" key="17">
    <source>
        <dbReference type="EMBL" id="GER52056.1"/>
    </source>
</evidence>
<keyword evidence="11" id="KW-0325">Glycoprotein</keyword>
<feature type="domain" description="GH16" evidence="16">
    <location>
        <begin position="274"/>
        <end position="506"/>
    </location>
</feature>
<feature type="domain" description="GH16" evidence="16">
    <location>
        <begin position="602"/>
        <end position="802"/>
    </location>
</feature>
<dbReference type="GO" id="GO:0004553">
    <property type="term" value="F:hydrolase activity, hydrolyzing O-glycosyl compounds"/>
    <property type="evidence" value="ECO:0007669"/>
    <property type="project" value="InterPro"/>
</dbReference>
<dbReference type="OrthoDB" id="1575971at2759"/>
<keyword evidence="6 15" id="KW-0812">Transmembrane</keyword>
<dbReference type="Proteomes" id="UP000325081">
    <property type="component" value="Unassembled WGS sequence"/>
</dbReference>
<organism evidence="17 18">
    <name type="scientific">Striga asiatica</name>
    <name type="common">Asiatic witchweed</name>
    <name type="synonym">Buchnera asiatica</name>
    <dbReference type="NCBI Taxonomy" id="4170"/>
    <lineage>
        <taxon>Eukaryota</taxon>
        <taxon>Viridiplantae</taxon>
        <taxon>Streptophyta</taxon>
        <taxon>Embryophyta</taxon>
        <taxon>Tracheophyta</taxon>
        <taxon>Spermatophyta</taxon>
        <taxon>Magnoliopsida</taxon>
        <taxon>eudicotyledons</taxon>
        <taxon>Gunneridae</taxon>
        <taxon>Pentapetalae</taxon>
        <taxon>asterids</taxon>
        <taxon>lamiids</taxon>
        <taxon>Lamiales</taxon>
        <taxon>Orobanchaceae</taxon>
        <taxon>Buchnereae</taxon>
        <taxon>Striga</taxon>
    </lineage>
</organism>
<evidence type="ECO:0000256" key="7">
    <source>
        <dbReference type="ARBA" id="ARBA00022801"/>
    </source>
</evidence>
<keyword evidence="5" id="KW-0808">Transferase</keyword>
<dbReference type="SUPFAM" id="SSF49899">
    <property type="entry name" value="Concanavalin A-like lectins/glucanases"/>
    <property type="match status" value="3"/>
</dbReference>
<comment type="catalytic activity">
    <reaction evidence="13">
        <text>breaks a beta-(1-&gt;4) bond in the backbone of a xyloglucan and transfers the xyloglucanyl segment on to O-4 of the non-reducing terminal glucose residue of an acceptor, which can be a xyloglucan or an oligosaccharide of xyloglucan.</text>
        <dbReference type="EC" id="2.4.1.207"/>
    </reaction>
</comment>
<dbReference type="EC" id="2.4.1.207" evidence="3"/>
<comment type="similarity">
    <text evidence="14">Belongs to the glycosyl hydrolase 16 family. XTH group 1 subfamily.</text>
</comment>
<evidence type="ECO:0000256" key="5">
    <source>
        <dbReference type="ARBA" id="ARBA00022679"/>
    </source>
</evidence>
<dbReference type="Pfam" id="PF06955">
    <property type="entry name" value="XET_C"/>
    <property type="match status" value="2"/>
</dbReference>
<comment type="caution">
    <text evidence="17">The sequence shown here is derived from an EMBL/GenBank/DDBJ whole genome shotgun (WGS) entry which is preliminary data.</text>
</comment>
<accession>A0A5A7R3S4</accession>
<dbReference type="InterPro" id="IPR044791">
    <property type="entry name" value="Beta-glucanase/XTH"/>
</dbReference>
<dbReference type="GO" id="GO:0016762">
    <property type="term" value="F:xyloglucan:xyloglucosyl transferase activity"/>
    <property type="evidence" value="ECO:0007669"/>
    <property type="project" value="UniProtKB-EC"/>
</dbReference>
<evidence type="ECO:0000256" key="14">
    <source>
        <dbReference type="ARBA" id="ARBA00038488"/>
    </source>
</evidence>
<gene>
    <name evidence="17" type="ORF">STAS_29494</name>
</gene>
<protein>
    <recommendedName>
        <fullName evidence="3">xyloglucan:xyloglucosyl transferase</fullName>
        <ecNumber evidence="3">2.4.1.207</ecNumber>
    </recommendedName>
</protein>
<evidence type="ECO:0000256" key="4">
    <source>
        <dbReference type="ARBA" id="ARBA00022475"/>
    </source>
</evidence>
<dbReference type="InterPro" id="IPR006459">
    <property type="entry name" value="CASP/CASPL"/>
</dbReference>
<evidence type="ECO:0000256" key="15">
    <source>
        <dbReference type="SAM" id="Phobius"/>
    </source>
</evidence>
<dbReference type="InterPro" id="IPR000757">
    <property type="entry name" value="Beta-glucanase-like"/>
</dbReference>
<dbReference type="EMBL" id="BKCP01010070">
    <property type="protein sequence ID" value="GER52056.1"/>
    <property type="molecule type" value="Genomic_DNA"/>
</dbReference>
<dbReference type="Gene3D" id="2.60.120.200">
    <property type="match status" value="4"/>
</dbReference>
<dbReference type="GO" id="GO:0010411">
    <property type="term" value="P:xyloglucan metabolic process"/>
    <property type="evidence" value="ECO:0007669"/>
    <property type="project" value="InterPro"/>
</dbReference>
<comment type="similarity">
    <text evidence="2">Belongs to the Casparian strip membrane proteins (CASP) family.</text>
</comment>
<dbReference type="PANTHER" id="PTHR31062">
    <property type="entry name" value="XYLOGLUCAN ENDOTRANSGLUCOSYLASE/HYDROLASE PROTEIN 8-RELATED"/>
    <property type="match status" value="1"/>
</dbReference>
<dbReference type="Pfam" id="PF04535">
    <property type="entry name" value="CASP_dom"/>
    <property type="match status" value="1"/>
</dbReference>
<dbReference type="GO" id="GO:0071555">
    <property type="term" value="P:cell wall organization"/>
    <property type="evidence" value="ECO:0007669"/>
    <property type="project" value="UniProtKB-ARBA"/>
</dbReference>
<evidence type="ECO:0000256" key="13">
    <source>
        <dbReference type="ARBA" id="ARBA00034022"/>
    </source>
</evidence>
<feature type="transmembrane region" description="Helical" evidence="15">
    <location>
        <begin position="907"/>
        <end position="933"/>
    </location>
</feature>
<comment type="subcellular location">
    <subcellularLocation>
        <location evidence="1">Cell membrane</location>
        <topology evidence="1">Multi-pass membrane protein</topology>
    </subcellularLocation>
</comment>
<keyword evidence="4" id="KW-1003">Cell membrane</keyword>
<dbReference type="GO" id="GO:0005886">
    <property type="term" value="C:plasma membrane"/>
    <property type="evidence" value="ECO:0007669"/>
    <property type="project" value="UniProtKB-SubCell"/>
</dbReference>
<dbReference type="PROSITE" id="PS51762">
    <property type="entry name" value="GH16_2"/>
    <property type="match status" value="3"/>
</dbReference>
<evidence type="ECO:0000256" key="9">
    <source>
        <dbReference type="ARBA" id="ARBA00023136"/>
    </source>
</evidence>
<feature type="transmembrane region" description="Helical" evidence="15">
    <location>
        <begin position="16"/>
        <end position="38"/>
    </location>
</feature>
<proteinExistence type="inferred from homology"/>
<evidence type="ECO:0000259" key="16">
    <source>
        <dbReference type="PROSITE" id="PS51762"/>
    </source>
</evidence>
<dbReference type="InterPro" id="IPR006702">
    <property type="entry name" value="CASP_dom"/>
</dbReference>
<dbReference type="FunFam" id="2.60.120.200:FF:000025">
    <property type="entry name" value="Xyloglucan endotransglucosylase/hydrolase"/>
    <property type="match status" value="2"/>
</dbReference>
<keyword evidence="12" id="KW-0326">Glycosidase</keyword>
<evidence type="ECO:0000256" key="3">
    <source>
        <dbReference type="ARBA" id="ARBA00012152"/>
    </source>
</evidence>
<feature type="domain" description="GH16" evidence="16">
    <location>
        <begin position="36"/>
        <end position="252"/>
    </location>
</feature>
<reference evidence="18" key="1">
    <citation type="journal article" date="2019" name="Curr. Biol.">
        <title>Genome Sequence of Striga asiatica Provides Insight into the Evolution of Plant Parasitism.</title>
        <authorList>
            <person name="Yoshida S."/>
            <person name="Kim S."/>
            <person name="Wafula E.K."/>
            <person name="Tanskanen J."/>
            <person name="Kim Y.M."/>
            <person name="Honaas L."/>
            <person name="Yang Z."/>
            <person name="Spallek T."/>
            <person name="Conn C.E."/>
            <person name="Ichihashi Y."/>
            <person name="Cheong K."/>
            <person name="Cui S."/>
            <person name="Der J.P."/>
            <person name="Gundlach H."/>
            <person name="Jiao Y."/>
            <person name="Hori C."/>
            <person name="Ishida J.K."/>
            <person name="Kasahara H."/>
            <person name="Kiba T."/>
            <person name="Kim M.S."/>
            <person name="Koo N."/>
            <person name="Laohavisit A."/>
            <person name="Lee Y.H."/>
            <person name="Lumba S."/>
            <person name="McCourt P."/>
            <person name="Mortimer J.C."/>
            <person name="Mutuku J.M."/>
            <person name="Nomura T."/>
            <person name="Sasaki-Sekimoto Y."/>
            <person name="Seto Y."/>
            <person name="Wang Y."/>
            <person name="Wakatake T."/>
            <person name="Sakakibara H."/>
            <person name="Demura T."/>
            <person name="Yamaguchi S."/>
            <person name="Yoneyama K."/>
            <person name="Manabe R.I."/>
            <person name="Nelson D.C."/>
            <person name="Schulman A.H."/>
            <person name="Timko M.P."/>
            <person name="dePamphilis C.W."/>
            <person name="Choi D."/>
            <person name="Shirasu K."/>
        </authorList>
    </citation>
    <scope>NUCLEOTIDE SEQUENCE [LARGE SCALE GENOMIC DNA]</scope>
    <source>
        <strain evidence="18">cv. UVA1</strain>
    </source>
</reference>
<evidence type="ECO:0000256" key="1">
    <source>
        <dbReference type="ARBA" id="ARBA00004651"/>
    </source>
</evidence>
<sequence>MPPAARGSQHLRPHKLIPYLAFTLFFAIFIFKVDIVIFQKLSVARRNPESTRPTIYVGNGTFNRHFVTAWGADRAQILEDGELLILSMDRLSGSGIESKKEFMFGKIDMQIKLIPGNSAGTVTTFFLSSESEGDMHDKILFQFLGNSSGNPYTLHTNLYVQGKGDREQQFLLWFDPTEDFHTYSILWNPKCIIFYVDNIPIRQYKNDEKSGVSYPKNRAMRVYANIFNADDWATQGGRVTTDWSLAPFKVSFRDFVADGCIWFFRRRSSSCTPADFRTKPVLTMELDQVSQEKMKRLQEERMAYDYCKDTWRFPEGPSPEYFEVSWGKDHAKVLKNGKLLTLSLDRTFGSGIQSKHEYLFGKFKMQLKLVPGNSAGTVIAYYLSSQGSGHDEIDFEFLGNLSGDPYIVHTNVYIQGEGDREQQFYMWFDPTADFHTYSVIWNPHNIIFYVDGTPIRVFKNLESRGIPFPTGQPMRVYSSLWNADDWATRGGLIKIDWAQAPFTASLRNFQAHACVWKSTKSSCGPSGPSNNSTNPWFSQDQLDSASEARLKWVQRNYMVYNYCADTKRFAQGLPLECTVGNTTAYKLSAKKYKQLYKNSQTLLYKLQSNSNYSKHVDVTWGEGRGKIVNNGEILTLSLDNYSGSGFQSKNEYLFGKIQMQLKLVPGNSAGTVTALYLSSGRSSDHDEIDFDFSVDNIPLREFKNLEKMGVPFPKTKPMKLYSSIWNADEWATRGGLVKTDWAQAPFKALYRNFNADKACAVSYGSKPAHCTTMRSPIWTLQNLDPIGIKKLKWVRENYMVYNYCNDAKRFPQGFPKECYYVWIDTAVAAYNLLQLLRGYMLPGFRKDLTASHRFVGWAVYLLDQVATYIVFAGNTAAVQASMLAVTGEKSLQWMKVCNKFTRFCTQIGGALLCGYVAAILMVITSSLSAYGLFRLYSPKKFLLLKG</sequence>